<keyword evidence="3" id="KW-0560">Oxidoreductase</keyword>
<gene>
    <name evidence="8" type="ORF">CkaCkLH20_07912</name>
</gene>
<feature type="transmembrane region" description="Helical" evidence="6">
    <location>
        <begin position="579"/>
        <end position="597"/>
    </location>
</feature>
<name>A0A9P6I2T4_9PEZI</name>
<comment type="similarity">
    <text evidence="1">Belongs to the proline oxidase family.</text>
</comment>
<dbReference type="PANTHER" id="PTHR13914:SF0">
    <property type="entry name" value="PROLINE DEHYDROGENASE 1, MITOCHONDRIAL"/>
    <property type="match status" value="1"/>
</dbReference>
<reference evidence="8" key="2">
    <citation type="submission" date="2020-11" db="EMBL/GenBank/DDBJ databases">
        <title>Whole genome sequencing of Colletotrichum sp.</title>
        <authorList>
            <person name="Li H."/>
        </authorList>
    </citation>
    <scope>NUCLEOTIDE SEQUENCE</scope>
    <source>
        <strain evidence="8">CkLH20</strain>
    </source>
</reference>
<dbReference type="InterPro" id="IPR015659">
    <property type="entry name" value="Proline_oxidase"/>
</dbReference>
<feature type="transmembrane region" description="Helical" evidence="6">
    <location>
        <begin position="760"/>
        <end position="784"/>
    </location>
</feature>
<dbReference type="GO" id="GO:0005739">
    <property type="term" value="C:mitochondrion"/>
    <property type="evidence" value="ECO:0007669"/>
    <property type="project" value="TreeGrafter"/>
</dbReference>
<evidence type="ECO:0000256" key="3">
    <source>
        <dbReference type="ARBA" id="ARBA00023002"/>
    </source>
</evidence>
<dbReference type="PANTHER" id="PTHR13914">
    <property type="entry name" value="PROLINE OXIDASE"/>
    <property type="match status" value="1"/>
</dbReference>
<feature type="domain" description="Proline dehydrogenase" evidence="7">
    <location>
        <begin position="147"/>
        <end position="445"/>
    </location>
</feature>
<dbReference type="GO" id="GO:0004657">
    <property type="term" value="F:proline dehydrogenase activity"/>
    <property type="evidence" value="ECO:0007669"/>
    <property type="project" value="UniProtKB-EC"/>
</dbReference>
<dbReference type="Pfam" id="PF01619">
    <property type="entry name" value="Pro_dh"/>
    <property type="match status" value="1"/>
</dbReference>
<keyword evidence="4" id="KW-0642">Proline metabolism</keyword>
<feature type="transmembrane region" description="Helical" evidence="6">
    <location>
        <begin position="461"/>
        <end position="482"/>
    </location>
</feature>
<evidence type="ECO:0000256" key="6">
    <source>
        <dbReference type="SAM" id="Phobius"/>
    </source>
</evidence>
<dbReference type="Gene3D" id="3.20.20.220">
    <property type="match status" value="1"/>
</dbReference>
<dbReference type="InterPro" id="IPR002872">
    <property type="entry name" value="Proline_DH_dom"/>
</dbReference>
<protein>
    <recommendedName>
        <fullName evidence="2">proline dehydrogenase</fullName>
        <ecNumber evidence="2">1.5.5.2</ecNumber>
    </recommendedName>
</protein>
<keyword evidence="6" id="KW-0812">Transmembrane</keyword>
<dbReference type="EC" id="1.5.5.2" evidence="2"/>
<dbReference type="OrthoDB" id="5464at2759"/>
<dbReference type="GO" id="GO:0010133">
    <property type="term" value="P:L-proline catabolic process to L-glutamate"/>
    <property type="evidence" value="ECO:0007669"/>
    <property type="project" value="TreeGrafter"/>
</dbReference>
<comment type="caution">
    <text evidence="8">The sequence shown here is derived from an EMBL/GenBank/DDBJ whole genome shotgun (WGS) entry which is preliminary data.</text>
</comment>
<dbReference type="GO" id="GO:0071949">
    <property type="term" value="F:FAD binding"/>
    <property type="evidence" value="ECO:0007669"/>
    <property type="project" value="TreeGrafter"/>
</dbReference>
<keyword evidence="6" id="KW-0472">Membrane</keyword>
<feature type="transmembrane region" description="Helical" evidence="6">
    <location>
        <begin position="617"/>
        <end position="634"/>
    </location>
</feature>
<dbReference type="Proteomes" id="UP000781932">
    <property type="component" value="Unassembled WGS sequence"/>
</dbReference>
<keyword evidence="6" id="KW-1133">Transmembrane helix</keyword>
<dbReference type="SUPFAM" id="SSF51730">
    <property type="entry name" value="FAD-linked oxidoreductase"/>
    <property type="match status" value="1"/>
</dbReference>
<accession>A0A9P6I2T4</accession>
<proteinExistence type="inferred from homology"/>
<reference evidence="8" key="1">
    <citation type="submission" date="2020-03" db="EMBL/GenBank/DDBJ databases">
        <authorList>
            <person name="He L."/>
        </authorList>
    </citation>
    <scope>NUCLEOTIDE SEQUENCE</scope>
    <source>
        <strain evidence="8">CkLH20</strain>
    </source>
</reference>
<dbReference type="RefSeq" id="XP_038744236.1">
    <property type="nucleotide sequence ID" value="XM_038890628.1"/>
</dbReference>
<evidence type="ECO:0000313" key="8">
    <source>
        <dbReference type="EMBL" id="KAF9874775.1"/>
    </source>
</evidence>
<evidence type="ECO:0000259" key="7">
    <source>
        <dbReference type="Pfam" id="PF01619"/>
    </source>
</evidence>
<dbReference type="EMBL" id="JAATWM020000025">
    <property type="protein sequence ID" value="KAF9874775.1"/>
    <property type="molecule type" value="Genomic_DNA"/>
</dbReference>
<dbReference type="AlphaFoldDB" id="A0A9P6I2T4"/>
<feature type="transmembrane region" description="Helical" evidence="6">
    <location>
        <begin position="796"/>
        <end position="820"/>
    </location>
</feature>
<dbReference type="GeneID" id="62163702"/>
<evidence type="ECO:0000256" key="4">
    <source>
        <dbReference type="ARBA" id="ARBA00023062"/>
    </source>
</evidence>
<dbReference type="InterPro" id="IPR029041">
    <property type="entry name" value="FAD-linked_oxidoreductase-like"/>
</dbReference>
<evidence type="ECO:0000256" key="1">
    <source>
        <dbReference type="ARBA" id="ARBA00005869"/>
    </source>
</evidence>
<organism evidence="8 9">
    <name type="scientific">Colletotrichum karsti</name>
    <dbReference type="NCBI Taxonomy" id="1095194"/>
    <lineage>
        <taxon>Eukaryota</taxon>
        <taxon>Fungi</taxon>
        <taxon>Dikarya</taxon>
        <taxon>Ascomycota</taxon>
        <taxon>Pezizomycotina</taxon>
        <taxon>Sordariomycetes</taxon>
        <taxon>Hypocreomycetidae</taxon>
        <taxon>Glomerellales</taxon>
        <taxon>Glomerellaceae</taxon>
        <taxon>Colletotrichum</taxon>
        <taxon>Colletotrichum boninense species complex</taxon>
    </lineage>
</organism>
<evidence type="ECO:0000256" key="2">
    <source>
        <dbReference type="ARBA" id="ARBA00012695"/>
    </source>
</evidence>
<evidence type="ECO:0000313" key="9">
    <source>
        <dbReference type="Proteomes" id="UP000781932"/>
    </source>
</evidence>
<feature type="transmembrane region" description="Helical" evidence="6">
    <location>
        <begin position="682"/>
        <end position="703"/>
    </location>
</feature>
<keyword evidence="9" id="KW-1185">Reference proteome</keyword>
<sequence>MKVSLGVFSAKRPWTSPAFVASSRRNYGKPTQPRQALGAGSSHAALSDTSSLELKPPAARESVPGYPLSVLSTGTLLRSLLVTTISSSRLLLIPSLYTLSFLTKSSGNFLLDVDRNPVLHAILKKTFYDQFCAGETPEQTKACVEGLKALGFKGVILTYAKETVFDHLTQSAHETGKTAAASGIDGFDAEIDSWRLGTLETAAQVGEGDVLAIKLTGAGREVTKAFAADSLPPQQMLDALEEIATTCKQRGIKIIVDAESQHFQKAIDNVTLELMRKFNRDGYAAIYNTYQAYLKSTPSNVTNHLAEASKDGFTLGLKLVRGAYILSDDRSRIHDTKQDTDDAYNAISQGAVMRHIGEFGGEGPGSKPFPSVDLLLASHNKESLFAALKLHQQRVKEGKPTVPIAFGQLHGMSDQVSFSLLQEKNEGFGGPDVYKCSTWGNDSDVPMVYPDAADVLTTVEVLLGLSIVGGIAVLAFVIIFLVQADSVGPGDEGFSLYKNSRFEECAARNVDHINCTSYLERKRLLPSVDNLRYHNTTVFSFFPWNNKADTLLWCDIVGCLSDYQVVPAIPAPEATTSSALFTWLGLTEVWIITSYAFLKTFGFEPHLPQDCHERVTWMWVGTIGSVLTMIWWWIDVFRMSGSPLAAYGMSYFNWVATWRAAQSFNCHPVSCAFHHRPMLRNLLWRVVFTAAVAQLGATIYIVYLSQRRFPQSTFYQFLEDEYTNTPGGASPCTAAEIRDNPFLFRYWTLGNGTTDFHESAAAASFTVLGVVTIFEMIAVAWRMFRKKRLDHGFSGIAIFGALFRAFALVGSFCLFGYLAIRSSIFFLQTANGEAPFVIDHTCMVIHVGMSAWRHFLDVEVENMGYKVAKGLLNVGL</sequence>
<feature type="region of interest" description="Disordered" evidence="5">
    <location>
        <begin position="23"/>
        <end position="42"/>
    </location>
</feature>
<evidence type="ECO:0000256" key="5">
    <source>
        <dbReference type="SAM" id="MobiDB-lite"/>
    </source>
</evidence>